<dbReference type="InterPro" id="IPR036052">
    <property type="entry name" value="TrpB-like_PALP_sf"/>
</dbReference>
<accession>A0A0H3ZT78</accession>
<dbReference type="SUPFAM" id="SSF53686">
    <property type="entry name" value="Tryptophan synthase beta subunit-like PLP-dependent enzymes"/>
    <property type="match status" value="1"/>
</dbReference>
<evidence type="ECO:0000256" key="1">
    <source>
        <dbReference type="ARBA" id="ARBA00001933"/>
    </source>
</evidence>
<dbReference type="InterPro" id="IPR001926">
    <property type="entry name" value="TrpB-like_PALP"/>
</dbReference>
<sequence length="392" mass="42226">MLKLSKNSFYTGQVCELFTAYQAQQAREFHSQIEGYQPTPLVSLPHLAKLLGVKAILVKDESKRFGLNAFKVLGGSYALGRQLAKHLGIDISEINLKTVASKLDEPLVFTTATAGNHGTGVAWAAREMGQKAVVYMPKGSSQASVNRIKGLGAECIVTEVNYDDTVRMANQTAQDKGWMLVQDTAWEGYEEIPTWISQGYMTMADEAIEQAQALEFNAPTHVLLQAGVGAMAGGVLGYLADKLGPNTFETIIAEPSAADCIFRSGEKGEMVNVTGELNSIMAGLACGEPNPVTWPVLRDCSNHFVSVDDNISATGMRILGNPLSGDAQVISGESGAITLGLLYTLCREGADQATRDELGLNEDATIMLFSTEGDTNQPRYRDVVWNGLHHSS</sequence>
<dbReference type="GO" id="GO:0008838">
    <property type="term" value="F:diaminopropionate ammonia-lyase activity"/>
    <property type="evidence" value="ECO:0007669"/>
    <property type="project" value="UniProtKB-EC"/>
</dbReference>
<reference evidence="3" key="1">
    <citation type="journal article" date="2015" name="MBio">
        <title>Eco-Evolutionary Dynamics of Episomes among Ecologically Cohesive Bacterial Populations.</title>
        <authorList>
            <person name="Xue H."/>
            <person name="Cordero O.X."/>
            <person name="Camas F.M."/>
            <person name="Trimble W."/>
            <person name="Meyer F."/>
            <person name="Guglielmini J."/>
            <person name="Rocha E.P."/>
            <person name="Polz M.F."/>
        </authorList>
    </citation>
    <scope>NUCLEOTIDE SEQUENCE</scope>
    <source>
        <strain evidence="3">FF_110</strain>
    </source>
</reference>
<dbReference type="NCBIfam" id="NF006058">
    <property type="entry name" value="PRK08206.1"/>
    <property type="match status" value="1"/>
</dbReference>
<dbReference type="InterPro" id="IPR010081">
    <property type="entry name" value="DiNH2opropionate_NH3_lyase"/>
</dbReference>
<name>A0A0H3ZT78_9VIBR</name>
<protein>
    <submittedName>
        <fullName evidence="3">Diaminopropionate ammonia-lyase</fullName>
        <ecNumber evidence="3">4.3.1.15</ecNumber>
    </submittedName>
</protein>
<organism evidence="3">
    <name type="scientific">Vibrio genomosp. F6</name>
    <dbReference type="NCBI Taxonomy" id="723172"/>
    <lineage>
        <taxon>Bacteria</taxon>
        <taxon>Pseudomonadati</taxon>
        <taxon>Pseudomonadota</taxon>
        <taxon>Gammaproteobacteria</taxon>
        <taxon>Vibrionales</taxon>
        <taxon>Vibrionaceae</taxon>
        <taxon>Vibrio</taxon>
    </lineage>
</organism>
<evidence type="ECO:0000313" key="3">
    <source>
        <dbReference type="EMBL" id="AKN39485.1"/>
    </source>
</evidence>
<dbReference type="NCBIfam" id="TIGR03528">
    <property type="entry name" value="2_3_DAP_am_ly"/>
    <property type="match status" value="1"/>
</dbReference>
<dbReference type="EMBL" id="KP795650">
    <property type="protein sequence ID" value="AKN39485.1"/>
    <property type="molecule type" value="Genomic_DNA"/>
</dbReference>
<keyword evidence="2" id="KW-0663">Pyridoxal phosphate</keyword>
<proteinExistence type="predicted"/>
<dbReference type="Gene3D" id="3.40.50.1100">
    <property type="match status" value="3"/>
</dbReference>
<dbReference type="AlphaFoldDB" id="A0A0H3ZT78"/>
<dbReference type="EC" id="4.3.1.15" evidence="3"/>
<dbReference type="PANTHER" id="PTHR42937:SF1">
    <property type="entry name" value="DIAMINOPROPIONATE AMMONIA-LYASE"/>
    <property type="match status" value="1"/>
</dbReference>
<dbReference type="OrthoDB" id="34584at2"/>
<comment type="cofactor">
    <cofactor evidence="1">
        <name>pyridoxal 5'-phosphate</name>
        <dbReference type="ChEBI" id="CHEBI:597326"/>
    </cofactor>
</comment>
<evidence type="ECO:0000256" key="2">
    <source>
        <dbReference type="ARBA" id="ARBA00022898"/>
    </source>
</evidence>
<dbReference type="PANTHER" id="PTHR42937">
    <property type="match status" value="1"/>
</dbReference>
<dbReference type="RefSeq" id="WP_113796404.1">
    <property type="nucleotide sequence ID" value="NZ_SYUT01000021.1"/>
</dbReference>
<dbReference type="FunFam" id="3.40.50.1100:FF:000033">
    <property type="entry name" value="Diaminopropionate ammonia-lyase"/>
    <property type="match status" value="1"/>
</dbReference>
<dbReference type="NCBIfam" id="TIGR01747">
    <property type="entry name" value="diampropi_NH3ly"/>
    <property type="match status" value="1"/>
</dbReference>
<dbReference type="GO" id="GO:0030170">
    <property type="term" value="F:pyridoxal phosphate binding"/>
    <property type="evidence" value="ECO:0007669"/>
    <property type="project" value="InterPro"/>
</dbReference>
<dbReference type="InterPro" id="IPR019871">
    <property type="entry name" value="DiNH2propionate_NH3-lyase_sub"/>
</dbReference>
<keyword evidence="3" id="KW-0456">Lyase</keyword>
<dbReference type="Pfam" id="PF00291">
    <property type="entry name" value="PALP"/>
    <property type="match status" value="1"/>
</dbReference>